<dbReference type="InterPro" id="IPR002052">
    <property type="entry name" value="DNA_methylase_N6_adenine_CS"/>
</dbReference>
<reference evidence="3" key="1">
    <citation type="submission" date="2021-12" db="EMBL/GenBank/DDBJ databases">
        <authorList>
            <person name="Zaccaron A."/>
            <person name="Stergiopoulos I."/>
        </authorList>
    </citation>
    <scope>NUCLEOTIDE SEQUENCE</scope>
    <source>
        <strain evidence="3">Race5_Kim</strain>
    </source>
</reference>
<protein>
    <submittedName>
        <fullName evidence="3">MRF1 mitochondrial N(5)-glutamine methyltransferase mtq1</fullName>
    </submittedName>
</protein>
<dbReference type="GO" id="GO:0032259">
    <property type="term" value="P:methylation"/>
    <property type="evidence" value="ECO:0007669"/>
    <property type="project" value="UniProtKB-KW"/>
</dbReference>
<dbReference type="OrthoDB" id="269872at2759"/>
<keyword evidence="3" id="KW-0808">Transferase</keyword>
<dbReference type="InterPro" id="IPR050320">
    <property type="entry name" value="N5-glutamine_MTase"/>
</dbReference>
<evidence type="ECO:0000259" key="2">
    <source>
        <dbReference type="Pfam" id="PF07669"/>
    </source>
</evidence>
<feature type="domain" description="Type II methyltransferase M.TaqI-like" evidence="2">
    <location>
        <begin position="157"/>
        <end position="265"/>
    </location>
</feature>
<sequence>MPRIHPKDFLRARAIDKAVHSLLPVCRDLASARNELRWLQDHAVHLSQRLGHADQQGLLAGFVSRRARGEPLQYILGSEFVGDLEIKCRPGVLIPRQETAASVSHLARLLSIQRDKWEQKIKPVRVLDLCTGTGCIPLLFHHEFYQNEAHGDVPLELVGVDISPQALSLSRENLLHQIADRSRSKQRGHLSTRSLQSIAFVQADILKDENWSNEPPSMPEALRRLSGDDDDDDEENAELPTFDILISNPPYISPKCFKTTTRRSVRDYEPKTALVPQHSRTSSQSDEAIGDTFYPRLLQIANLVKAKILLLEVSNMDQARRAASVAINAREWASVEIWRDDPAHDQAVTEETGLAGTAVRVRGSGHGRSVFAYKAEANDWLKG</sequence>
<evidence type="ECO:0000313" key="3">
    <source>
        <dbReference type="EMBL" id="UJO13900.1"/>
    </source>
</evidence>
<dbReference type="InterPro" id="IPR029063">
    <property type="entry name" value="SAM-dependent_MTases_sf"/>
</dbReference>
<evidence type="ECO:0000256" key="1">
    <source>
        <dbReference type="SAM" id="MobiDB-lite"/>
    </source>
</evidence>
<feature type="region of interest" description="Disordered" evidence="1">
    <location>
        <begin position="209"/>
        <end position="236"/>
    </location>
</feature>
<dbReference type="InterPro" id="IPR011639">
    <property type="entry name" value="MethylTrfase_TaqI-like_dom"/>
</dbReference>
<dbReference type="OMA" id="MPRIPYS"/>
<dbReference type="Gene3D" id="3.40.50.150">
    <property type="entry name" value="Vaccinia Virus protein VP39"/>
    <property type="match status" value="1"/>
</dbReference>
<keyword evidence="4" id="KW-1185">Reference proteome</keyword>
<dbReference type="SUPFAM" id="SSF53335">
    <property type="entry name" value="S-adenosyl-L-methionine-dependent methyltransferases"/>
    <property type="match status" value="1"/>
</dbReference>
<dbReference type="CDD" id="cd02440">
    <property type="entry name" value="AdoMet_MTases"/>
    <property type="match status" value="1"/>
</dbReference>
<reference evidence="3" key="2">
    <citation type="journal article" date="2022" name="Microb. Genom.">
        <title>A chromosome-scale genome assembly of the tomato pathogen Cladosporium fulvum reveals a compartmentalized genome architecture and the presence of a dispensable chromosome.</title>
        <authorList>
            <person name="Zaccaron A.Z."/>
            <person name="Chen L.H."/>
            <person name="Samaras A."/>
            <person name="Stergiopoulos I."/>
        </authorList>
    </citation>
    <scope>NUCLEOTIDE SEQUENCE</scope>
    <source>
        <strain evidence="3">Race5_Kim</strain>
    </source>
</reference>
<dbReference type="EMBL" id="CP090164">
    <property type="protein sequence ID" value="UJO13900.1"/>
    <property type="molecule type" value="Genomic_DNA"/>
</dbReference>
<dbReference type="GO" id="GO:0008168">
    <property type="term" value="F:methyltransferase activity"/>
    <property type="evidence" value="ECO:0007669"/>
    <property type="project" value="UniProtKB-KW"/>
</dbReference>
<organism evidence="3 4">
    <name type="scientific">Passalora fulva</name>
    <name type="common">Tomato leaf mold</name>
    <name type="synonym">Cladosporium fulvum</name>
    <dbReference type="NCBI Taxonomy" id="5499"/>
    <lineage>
        <taxon>Eukaryota</taxon>
        <taxon>Fungi</taxon>
        <taxon>Dikarya</taxon>
        <taxon>Ascomycota</taxon>
        <taxon>Pezizomycotina</taxon>
        <taxon>Dothideomycetes</taxon>
        <taxon>Dothideomycetidae</taxon>
        <taxon>Mycosphaerellales</taxon>
        <taxon>Mycosphaerellaceae</taxon>
        <taxon>Fulvia</taxon>
    </lineage>
</organism>
<dbReference type="GO" id="GO:0003676">
    <property type="term" value="F:nucleic acid binding"/>
    <property type="evidence" value="ECO:0007669"/>
    <property type="project" value="InterPro"/>
</dbReference>
<evidence type="ECO:0000313" key="4">
    <source>
        <dbReference type="Proteomes" id="UP000756132"/>
    </source>
</evidence>
<dbReference type="Proteomes" id="UP000756132">
    <property type="component" value="Chromosome 2"/>
</dbReference>
<dbReference type="Pfam" id="PF07669">
    <property type="entry name" value="Eco57I"/>
    <property type="match status" value="1"/>
</dbReference>
<dbReference type="RefSeq" id="XP_047758266.1">
    <property type="nucleotide sequence ID" value="XM_047902460.1"/>
</dbReference>
<name>A0A9Q8LAQ4_PASFU</name>
<dbReference type="GeneID" id="71983190"/>
<gene>
    <name evidence="3" type="ORF">CLAFUR5_03312</name>
</gene>
<proteinExistence type="predicted"/>
<dbReference type="PROSITE" id="PS00092">
    <property type="entry name" value="N6_MTASE"/>
    <property type="match status" value="1"/>
</dbReference>
<dbReference type="PANTHER" id="PTHR18895:SF74">
    <property type="entry name" value="MTRF1L RELEASE FACTOR GLUTAMINE METHYLTRANSFERASE"/>
    <property type="match status" value="1"/>
</dbReference>
<dbReference type="KEGG" id="ffu:CLAFUR5_03312"/>
<dbReference type="GO" id="GO:0006304">
    <property type="term" value="P:DNA modification"/>
    <property type="evidence" value="ECO:0007669"/>
    <property type="project" value="InterPro"/>
</dbReference>
<dbReference type="AlphaFoldDB" id="A0A9Q8LAQ4"/>
<keyword evidence="3" id="KW-0489">Methyltransferase</keyword>
<accession>A0A9Q8LAQ4</accession>
<dbReference type="PANTHER" id="PTHR18895">
    <property type="entry name" value="HEMK METHYLTRANSFERASE"/>
    <property type="match status" value="1"/>
</dbReference>
<dbReference type="GO" id="GO:0005739">
    <property type="term" value="C:mitochondrion"/>
    <property type="evidence" value="ECO:0007669"/>
    <property type="project" value="TreeGrafter"/>
</dbReference>